<protein>
    <recommendedName>
        <fullName evidence="4">SWIM-type domain-containing protein</fullName>
    </recommendedName>
</protein>
<evidence type="ECO:0008006" key="4">
    <source>
        <dbReference type="Google" id="ProtNLM"/>
    </source>
</evidence>
<sequence>MALHRLYSVLTGHELVVQYAMADADQAQYNVTNAVFGNNPHFTSLMCFFHVMKRVYRAFPSDTKATKRIQLSTNKRSEEGIAVSAQMGVNYARMKFEGQPYGSWVIDTARMWCQCSYWFGFGACVHVLFAQRTLEYLESAGREILVARGKHRSGTVGPSYRDDQRGGRPLGVGPALTY</sequence>
<dbReference type="EMBL" id="KI670596">
    <property type="protein sequence ID" value="ETL49361.1"/>
    <property type="molecule type" value="Genomic_DNA"/>
</dbReference>
<evidence type="ECO:0000313" key="2">
    <source>
        <dbReference type="EMBL" id="ETL49361.1"/>
    </source>
</evidence>
<dbReference type="AlphaFoldDB" id="W2JSM7"/>
<evidence type="ECO:0000313" key="3">
    <source>
        <dbReference type="Proteomes" id="UP000053864"/>
    </source>
</evidence>
<name>W2JSM7_PHYNI</name>
<dbReference type="Proteomes" id="UP000053864">
    <property type="component" value="Unassembled WGS sequence"/>
</dbReference>
<proteinExistence type="predicted"/>
<reference evidence="2 3" key="1">
    <citation type="submission" date="2013-11" db="EMBL/GenBank/DDBJ databases">
        <title>The Genome Sequence of Phytophthora parasitica CJ05E6.</title>
        <authorList>
            <consortium name="The Broad Institute Genomics Platform"/>
            <person name="Russ C."/>
            <person name="Tyler B."/>
            <person name="Panabieres F."/>
            <person name="Shan W."/>
            <person name="Tripathy S."/>
            <person name="Grunwald N."/>
            <person name="Machado M."/>
            <person name="Johnson C.S."/>
            <person name="Arredondo F."/>
            <person name="Hong C."/>
            <person name="Coffey M."/>
            <person name="Young S.K."/>
            <person name="Zeng Q."/>
            <person name="Gargeya S."/>
            <person name="Fitzgerald M."/>
            <person name="Abouelleil A."/>
            <person name="Alvarado L."/>
            <person name="Chapman S.B."/>
            <person name="Gainer-Dewar J."/>
            <person name="Goldberg J."/>
            <person name="Griggs A."/>
            <person name="Gujja S."/>
            <person name="Hansen M."/>
            <person name="Howarth C."/>
            <person name="Imamovic A."/>
            <person name="Ireland A."/>
            <person name="Larimer J."/>
            <person name="McCowan C."/>
            <person name="Murphy C."/>
            <person name="Pearson M."/>
            <person name="Poon T.W."/>
            <person name="Priest M."/>
            <person name="Roberts A."/>
            <person name="Saif S."/>
            <person name="Shea T."/>
            <person name="Sykes S."/>
            <person name="Wortman J."/>
            <person name="Nusbaum C."/>
            <person name="Birren B."/>
        </authorList>
    </citation>
    <scope>NUCLEOTIDE SEQUENCE [LARGE SCALE GENOMIC DNA]</scope>
    <source>
        <strain evidence="2 3">CJ05E6</strain>
    </source>
</reference>
<organism evidence="2 3">
    <name type="scientific">Phytophthora nicotianae</name>
    <name type="common">Potato buckeye rot agent</name>
    <name type="synonym">Phytophthora parasitica</name>
    <dbReference type="NCBI Taxonomy" id="4792"/>
    <lineage>
        <taxon>Eukaryota</taxon>
        <taxon>Sar</taxon>
        <taxon>Stramenopiles</taxon>
        <taxon>Oomycota</taxon>
        <taxon>Peronosporomycetes</taxon>
        <taxon>Peronosporales</taxon>
        <taxon>Peronosporaceae</taxon>
        <taxon>Phytophthora</taxon>
    </lineage>
</organism>
<feature type="region of interest" description="Disordered" evidence="1">
    <location>
        <begin position="152"/>
        <end position="178"/>
    </location>
</feature>
<evidence type="ECO:0000256" key="1">
    <source>
        <dbReference type="SAM" id="MobiDB-lite"/>
    </source>
</evidence>
<accession>W2JSM7</accession>
<gene>
    <name evidence="2" type="ORF">L916_01139</name>
</gene>
<dbReference type="VEuPathDB" id="FungiDB:PPTG_11562"/>